<proteinExistence type="predicted"/>
<evidence type="ECO:0008006" key="3">
    <source>
        <dbReference type="Google" id="ProtNLM"/>
    </source>
</evidence>
<protein>
    <recommendedName>
        <fullName evidence="3">LysR family transcriptional regulator</fullName>
    </recommendedName>
</protein>
<dbReference type="EMBL" id="JABDJR010000064">
    <property type="protein sequence ID" value="NNF05500.1"/>
    <property type="molecule type" value="Genomic_DNA"/>
</dbReference>
<reference evidence="1 2" key="1">
    <citation type="submission" date="2020-03" db="EMBL/GenBank/DDBJ databases">
        <title>Metabolic flexibility allows generalist bacteria to become dominant in a frequently disturbed ecosystem.</title>
        <authorList>
            <person name="Chen Y.-J."/>
            <person name="Leung P.M."/>
            <person name="Bay S.K."/>
            <person name="Hugenholtz P."/>
            <person name="Kessler A.J."/>
            <person name="Shelley G."/>
            <person name="Waite D.W."/>
            <person name="Cook P.L."/>
            <person name="Greening C."/>
        </authorList>
    </citation>
    <scope>NUCLEOTIDE SEQUENCE [LARGE SCALE GENOMIC DNA]</scope>
    <source>
        <strain evidence="1">SS_bin_28</strain>
    </source>
</reference>
<name>A0A7Y2E6D5_UNCEI</name>
<comment type="caution">
    <text evidence="1">The sequence shown here is derived from an EMBL/GenBank/DDBJ whole genome shotgun (WGS) entry which is preliminary data.</text>
</comment>
<evidence type="ECO:0000313" key="1">
    <source>
        <dbReference type="EMBL" id="NNF05500.1"/>
    </source>
</evidence>
<dbReference type="Proteomes" id="UP000547674">
    <property type="component" value="Unassembled WGS sequence"/>
</dbReference>
<feature type="non-terminal residue" evidence="1">
    <location>
        <position position="1"/>
    </location>
</feature>
<sequence>EPLSDLFQIELARRGQHWLPEIELADLSSLESYVESGMGVGVSVNLPPRSKGLRTLPLLRFPKLRVAAYYKKQASPALKLLLKILQQDAKRFG</sequence>
<evidence type="ECO:0000313" key="2">
    <source>
        <dbReference type="Proteomes" id="UP000547674"/>
    </source>
</evidence>
<gene>
    <name evidence="1" type="ORF">HKN21_01945</name>
</gene>
<organism evidence="1 2">
    <name type="scientific">Eiseniibacteriota bacterium</name>
    <dbReference type="NCBI Taxonomy" id="2212470"/>
    <lineage>
        <taxon>Bacteria</taxon>
        <taxon>Candidatus Eiseniibacteriota</taxon>
    </lineage>
</organism>
<accession>A0A7Y2E6D5</accession>
<dbReference type="AlphaFoldDB" id="A0A7Y2E6D5"/>